<dbReference type="PANTHER" id="PTHR35091:SF2">
    <property type="entry name" value="FLAGELLAR PROTEIN FLIL"/>
    <property type="match status" value="1"/>
</dbReference>
<dbReference type="GO" id="GO:0005886">
    <property type="term" value="C:plasma membrane"/>
    <property type="evidence" value="ECO:0007669"/>
    <property type="project" value="UniProtKB-SubCell"/>
</dbReference>
<keyword evidence="6" id="KW-1133">Transmembrane helix</keyword>
<dbReference type="EMBL" id="UOFR01000043">
    <property type="protein sequence ID" value="VAW97119.1"/>
    <property type="molecule type" value="Genomic_DNA"/>
</dbReference>
<evidence type="ECO:0000256" key="5">
    <source>
        <dbReference type="ARBA" id="ARBA00022779"/>
    </source>
</evidence>
<sequence length="128" mass="14331">MRILILLLILAFPHSTIAAGSSGSSPYFEIQTPFVVNLADSDQLIFLQVNAQLKMKNEALKDYLYAHLPAIQHTVMLVLSEQIAKDIKTVAGKQRLRDKTLKEIQDLLTIQIGDAAIDDIYFTSFIVQ</sequence>
<name>A0A3B1AFR1_9ZZZZ</name>
<evidence type="ECO:0000256" key="2">
    <source>
        <dbReference type="ARBA" id="ARBA00022475"/>
    </source>
</evidence>
<evidence type="ECO:0008006" key="9">
    <source>
        <dbReference type="Google" id="ProtNLM"/>
    </source>
</evidence>
<evidence type="ECO:0000313" key="8">
    <source>
        <dbReference type="EMBL" id="VAW97119.1"/>
    </source>
</evidence>
<keyword evidence="2" id="KW-1003">Cell membrane</keyword>
<organism evidence="8">
    <name type="scientific">hydrothermal vent metagenome</name>
    <dbReference type="NCBI Taxonomy" id="652676"/>
    <lineage>
        <taxon>unclassified sequences</taxon>
        <taxon>metagenomes</taxon>
        <taxon>ecological metagenomes</taxon>
    </lineage>
</organism>
<dbReference type="Pfam" id="PF03748">
    <property type="entry name" value="FliL"/>
    <property type="match status" value="1"/>
</dbReference>
<gene>
    <name evidence="8" type="ORF">MNBD_GAMMA21-858</name>
</gene>
<keyword evidence="5" id="KW-0283">Flagellar rotation</keyword>
<evidence type="ECO:0000256" key="4">
    <source>
        <dbReference type="ARBA" id="ARBA00022692"/>
    </source>
</evidence>
<evidence type="ECO:0000256" key="7">
    <source>
        <dbReference type="ARBA" id="ARBA00023136"/>
    </source>
</evidence>
<evidence type="ECO:0000256" key="3">
    <source>
        <dbReference type="ARBA" id="ARBA00022500"/>
    </source>
</evidence>
<evidence type="ECO:0000256" key="6">
    <source>
        <dbReference type="ARBA" id="ARBA00022989"/>
    </source>
</evidence>
<proteinExistence type="predicted"/>
<dbReference type="GO" id="GO:0009425">
    <property type="term" value="C:bacterial-type flagellum basal body"/>
    <property type="evidence" value="ECO:0007669"/>
    <property type="project" value="InterPro"/>
</dbReference>
<evidence type="ECO:0000256" key="1">
    <source>
        <dbReference type="ARBA" id="ARBA00004162"/>
    </source>
</evidence>
<comment type="subcellular location">
    <subcellularLocation>
        <location evidence="1">Cell membrane</location>
        <topology evidence="1">Single-pass membrane protein</topology>
    </subcellularLocation>
</comment>
<accession>A0A3B1AFR1</accession>
<dbReference type="PANTHER" id="PTHR35091">
    <property type="entry name" value="FLAGELLAR PROTEIN FLIL"/>
    <property type="match status" value="1"/>
</dbReference>
<dbReference type="GO" id="GO:0071978">
    <property type="term" value="P:bacterial-type flagellum-dependent swarming motility"/>
    <property type="evidence" value="ECO:0007669"/>
    <property type="project" value="TreeGrafter"/>
</dbReference>
<dbReference type="AlphaFoldDB" id="A0A3B1AFR1"/>
<reference evidence="8" key="1">
    <citation type="submission" date="2018-06" db="EMBL/GenBank/DDBJ databases">
        <authorList>
            <person name="Zhirakovskaya E."/>
        </authorList>
    </citation>
    <scope>NUCLEOTIDE SEQUENCE</scope>
</reference>
<keyword evidence="7" id="KW-0472">Membrane</keyword>
<protein>
    <recommendedName>
        <fullName evidence="9">Flagellar biosynthesis protein FliL</fullName>
    </recommendedName>
</protein>
<dbReference type="GO" id="GO:0006935">
    <property type="term" value="P:chemotaxis"/>
    <property type="evidence" value="ECO:0007669"/>
    <property type="project" value="UniProtKB-KW"/>
</dbReference>
<keyword evidence="4" id="KW-0812">Transmembrane</keyword>
<dbReference type="InterPro" id="IPR005503">
    <property type="entry name" value="FliL"/>
</dbReference>
<keyword evidence="3" id="KW-0145">Chemotaxis</keyword>